<keyword evidence="2" id="KW-1185">Reference proteome</keyword>
<name>A0A8J8B5E9_9EURY</name>
<evidence type="ECO:0000313" key="2">
    <source>
        <dbReference type="Proteomes" id="UP000730161"/>
    </source>
</evidence>
<organism evidence="1 2">
    <name type="scientific">Methanocalculus chunghsingensis</name>
    <dbReference type="NCBI Taxonomy" id="156457"/>
    <lineage>
        <taxon>Archaea</taxon>
        <taxon>Methanobacteriati</taxon>
        <taxon>Methanobacteriota</taxon>
        <taxon>Stenosarchaea group</taxon>
        <taxon>Methanomicrobia</taxon>
        <taxon>Methanomicrobiales</taxon>
        <taxon>Methanocalculaceae</taxon>
        <taxon>Methanocalculus</taxon>
    </lineage>
</organism>
<accession>A0A8J8B5E9</accession>
<dbReference type="EMBL" id="JWHL01000018">
    <property type="protein sequence ID" value="MBR1369716.1"/>
    <property type="molecule type" value="Genomic_DNA"/>
</dbReference>
<dbReference type="Proteomes" id="UP000730161">
    <property type="component" value="Unassembled WGS sequence"/>
</dbReference>
<dbReference type="AlphaFoldDB" id="A0A8J8B5E9"/>
<gene>
    <name evidence="1" type="ORF">RJ53_09615</name>
</gene>
<evidence type="ECO:0000313" key="1">
    <source>
        <dbReference type="EMBL" id="MBR1369716.1"/>
    </source>
</evidence>
<protein>
    <submittedName>
        <fullName evidence="1">Uncharacterized protein</fullName>
    </submittedName>
</protein>
<sequence>MQRDIAIRPDMLEILDNLMGSYTIRKIIVIDPGEGDLKRAAGLVDPDNILTGGYAPADQADYWKDLVSRSILAR</sequence>
<proteinExistence type="predicted"/>
<reference evidence="1" key="1">
    <citation type="submission" date="2014-12" db="EMBL/GenBank/DDBJ databases">
        <authorList>
            <person name="Huang H.-H."/>
            <person name="Chen S.-C."/>
            <person name="Lai M.-C."/>
        </authorList>
    </citation>
    <scope>NUCLEOTIDE SEQUENCE</scope>
    <source>
        <strain evidence="1">K1F9705b</strain>
    </source>
</reference>
<comment type="caution">
    <text evidence="1">The sequence shown here is derived from an EMBL/GenBank/DDBJ whole genome shotgun (WGS) entry which is preliminary data.</text>
</comment>